<dbReference type="InterPro" id="IPR006224">
    <property type="entry name" value="PsdUridine_synth_RluA-like_CS"/>
</dbReference>
<dbReference type="GO" id="GO:0140098">
    <property type="term" value="F:catalytic activity, acting on RNA"/>
    <property type="evidence" value="ECO:0007669"/>
    <property type="project" value="UniProtKB-ARBA"/>
</dbReference>
<dbReference type="SUPFAM" id="SSF55120">
    <property type="entry name" value="Pseudouridine synthase"/>
    <property type="match status" value="1"/>
</dbReference>
<dbReference type="PANTHER" id="PTHR21600:SF84">
    <property type="entry name" value="PSEUDOURIDINE SYNTHASE RSUA_RLUA-LIKE DOMAIN-CONTAINING PROTEIN"/>
    <property type="match status" value="1"/>
</dbReference>
<proteinExistence type="predicted"/>
<evidence type="ECO:0000259" key="1">
    <source>
        <dbReference type="Pfam" id="PF00849"/>
    </source>
</evidence>
<dbReference type="AlphaFoldDB" id="A0AAE9VLM6"/>
<dbReference type="GO" id="GO:0009982">
    <property type="term" value="F:pseudouridine synthase activity"/>
    <property type="evidence" value="ECO:0007669"/>
    <property type="project" value="InterPro"/>
</dbReference>
<evidence type="ECO:0000313" key="3">
    <source>
        <dbReference type="Proteomes" id="UP001212189"/>
    </source>
</evidence>
<protein>
    <submittedName>
        <fullName evidence="2">Pseudouridine synthase</fullName>
    </submittedName>
</protein>
<evidence type="ECO:0000313" key="2">
    <source>
        <dbReference type="EMBL" id="WBE24187.1"/>
    </source>
</evidence>
<sequence>MTKSVLLGASKVRLPQAEYALLLDFLVERFPAITRETWQQRMLSGKVLDAQQRSLLPAEPYQAGALVYYFREVADEPQVPFTEHILYQDAHLIAVDKPHFLPTMPAGRYVEETVLRRLMKRLDNPDIAPIHRLDRLTAGVLLFSVNPKSRDAYQGLFRQRKVFKCYEAIAPALPGQQWPYRYRSRLEPAEQFFRMQEVSGVANSDTVIEVAEQDGELWRYRLYPVTGRKHQLRVHLAALGAPIVNDPLYPQLRALAEHESYAEPLQLLAKQISFVDPVSGILRSFKSELQLTL</sequence>
<dbReference type="GO" id="GO:0003723">
    <property type="term" value="F:RNA binding"/>
    <property type="evidence" value="ECO:0007669"/>
    <property type="project" value="InterPro"/>
</dbReference>
<dbReference type="RefSeq" id="WP_269817129.1">
    <property type="nucleotide sequence ID" value="NZ_CP114976.1"/>
</dbReference>
<feature type="domain" description="Pseudouridine synthase RsuA/RluA-like" evidence="1">
    <location>
        <begin position="91"/>
        <end position="238"/>
    </location>
</feature>
<dbReference type="PROSITE" id="PS01129">
    <property type="entry name" value="PSI_RLU"/>
    <property type="match status" value="1"/>
</dbReference>
<dbReference type="InterPro" id="IPR020103">
    <property type="entry name" value="PsdUridine_synth_cat_dom_sf"/>
</dbReference>
<name>A0AAE9VLM6_9GAMM</name>
<dbReference type="Pfam" id="PF00849">
    <property type="entry name" value="PseudoU_synth_2"/>
    <property type="match status" value="1"/>
</dbReference>
<dbReference type="Gene3D" id="3.30.2350.10">
    <property type="entry name" value="Pseudouridine synthase"/>
    <property type="match status" value="1"/>
</dbReference>
<keyword evidence="3" id="KW-1185">Reference proteome</keyword>
<dbReference type="InterPro" id="IPR050188">
    <property type="entry name" value="RluA_PseudoU_synthase"/>
</dbReference>
<organism evidence="2 3">
    <name type="scientific">Denitrificimonas caeni</name>
    <dbReference type="NCBI Taxonomy" id="521720"/>
    <lineage>
        <taxon>Bacteria</taxon>
        <taxon>Pseudomonadati</taxon>
        <taxon>Pseudomonadota</taxon>
        <taxon>Gammaproteobacteria</taxon>
        <taxon>Pseudomonadales</taxon>
        <taxon>Pseudomonadaceae</taxon>
        <taxon>Denitrificimonas</taxon>
    </lineage>
</organism>
<gene>
    <name evidence="2" type="ORF">O6P33_07255</name>
</gene>
<dbReference type="Proteomes" id="UP001212189">
    <property type="component" value="Chromosome"/>
</dbReference>
<reference evidence="2 3" key="1">
    <citation type="submission" date="2022-12" db="EMBL/GenBank/DDBJ databases">
        <title>Coexistence and Characterization of a Novel Tigecycline Resistance gene tet(X) variant and blaNDM-1 in a Pseudomonas caeni Isolate of Chicken Origin.</title>
        <authorList>
            <person name="Lu X."/>
            <person name="Zhang L."/>
            <person name="Li R."/>
            <person name="Wang Z."/>
        </authorList>
    </citation>
    <scope>NUCLEOTIDE SEQUENCE [LARGE SCALE GENOMIC DNA]</scope>
    <source>
        <strain evidence="2 3">CE14</strain>
    </source>
</reference>
<dbReference type="GO" id="GO:0000455">
    <property type="term" value="P:enzyme-directed rRNA pseudouridine synthesis"/>
    <property type="evidence" value="ECO:0007669"/>
    <property type="project" value="TreeGrafter"/>
</dbReference>
<dbReference type="PANTHER" id="PTHR21600">
    <property type="entry name" value="MITOCHONDRIAL RNA PSEUDOURIDINE SYNTHASE"/>
    <property type="match status" value="1"/>
</dbReference>
<dbReference type="KEGG" id="dce:O6P33_07255"/>
<dbReference type="InterPro" id="IPR006145">
    <property type="entry name" value="PsdUridine_synth_RsuA/RluA"/>
</dbReference>
<dbReference type="EMBL" id="CP114976">
    <property type="protein sequence ID" value="WBE24187.1"/>
    <property type="molecule type" value="Genomic_DNA"/>
</dbReference>
<accession>A0AAE9VLM6</accession>